<dbReference type="AlphaFoldDB" id="A0A6J4URJ0"/>
<sequence length="26" mass="2969">ATPSRFLPGARPRRRRAAPRRPRGGR</sequence>
<accession>A0A6J4URJ0</accession>
<feature type="compositionally biased region" description="Basic residues" evidence="1">
    <location>
        <begin position="11"/>
        <end position="26"/>
    </location>
</feature>
<evidence type="ECO:0000256" key="1">
    <source>
        <dbReference type="SAM" id="MobiDB-lite"/>
    </source>
</evidence>
<feature type="non-terminal residue" evidence="2">
    <location>
        <position position="1"/>
    </location>
</feature>
<name>A0A6J4URJ0_9BACT</name>
<reference evidence="2" key="1">
    <citation type="submission" date="2020-02" db="EMBL/GenBank/DDBJ databases">
        <authorList>
            <person name="Meier V. D."/>
        </authorList>
    </citation>
    <scope>NUCLEOTIDE SEQUENCE</scope>
    <source>
        <strain evidence="2">AVDCRST_MAG19</strain>
    </source>
</reference>
<protein>
    <submittedName>
        <fullName evidence="2">Uncharacterized protein</fullName>
    </submittedName>
</protein>
<evidence type="ECO:0000313" key="2">
    <source>
        <dbReference type="EMBL" id="CAA9556083.1"/>
    </source>
</evidence>
<proteinExistence type="predicted"/>
<organism evidence="2">
    <name type="scientific">uncultured Thermomicrobiales bacterium</name>
    <dbReference type="NCBI Taxonomy" id="1645740"/>
    <lineage>
        <taxon>Bacteria</taxon>
        <taxon>Pseudomonadati</taxon>
        <taxon>Thermomicrobiota</taxon>
        <taxon>Thermomicrobia</taxon>
        <taxon>Thermomicrobiales</taxon>
        <taxon>environmental samples</taxon>
    </lineage>
</organism>
<feature type="non-terminal residue" evidence="2">
    <location>
        <position position="26"/>
    </location>
</feature>
<feature type="region of interest" description="Disordered" evidence="1">
    <location>
        <begin position="1"/>
        <end position="26"/>
    </location>
</feature>
<gene>
    <name evidence="2" type="ORF">AVDCRST_MAG19-1226</name>
</gene>
<dbReference type="EMBL" id="CADCWL010000053">
    <property type="protein sequence ID" value="CAA9556083.1"/>
    <property type="molecule type" value="Genomic_DNA"/>
</dbReference>